<dbReference type="AlphaFoldDB" id="A0A0B6X6A4"/>
<evidence type="ECO:0000313" key="2">
    <source>
        <dbReference type="Proteomes" id="UP000032930"/>
    </source>
</evidence>
<dbReference type="EMBL" id="FO818637">
    <property type="protein sequence ID" value="CDM89085.1"/>
    <property type="molecule type" value="Genomic_DNA"/>
</dbReference>
<organism evidence="1 2">
    <name type="scientific">Xenorhabdus bovienii</name>
    <name type="common">Xenorhabdus nematophila subsp. bovienii</name>
    <dbReference type="NCBI Taxonomy" id="40576"/>
    <lineage>
        <taxon>Bacteria</taxon>
        <taxon>Pseudomonadati</taxon>
        <taxon>Pseudomonadota</taxon>
        <taxon>Gammaproteobacteria</taxon>
        <taxon>Enterobacterales</taxon>
        <taxon>Morganellaceae</taxon>
        <taxon>Xenorhabdus</taxon>
    </lineage>
</organism>
<sequence length="40" mass="4325">MILHQILYVFTSKRQVALFGISGGLDSLPPEIKNPALGEA</sequence>
<reference evidence="1 2" key="1">
    <citation type="submission" date="2014-02" db="EMBL/GenBank/DDBJ databases">
        <authorList>
            <person name="Genoscope - CEA"/>
        </authorList>
    </citation>
    <scope>NUCLEOTIDE SEQUENCE [LARGE SCALE GENOMIC DNA]</scope>
    <source>
        <strain evidence="1 2">CS03</strain>
    </source>
</reference>
<protein>
    <submittedName>
        <fullName evidence="1">Uncharacterized protein</fullName>
    </submittedName>
</protein>
<dbReference type="Proteomes" id="UP000032930">
    <property type="component" value="Chromosome"/>
</dbReference>
<proteinExistence type="predicted"/>
<gene>
    <name evidence="1" type="ORF">XBW1_1728</name>
</gene>
<accession>A0A0B6X6A4</accession>
<evidence type="ECO:0000313" key="1">
    <source>
        <dbReference type="EMBL" id="CDM89085.1"/>
    </source>
</evidence>
<name>A0A0B6X6A4_XENBV</name>
<dbReference type="KEGG" id="xbv:XBW1_1728"/>